<feature type="chain" id="PRO_5017436430" description="Amidohydrolase-related domain-containing protein" evidence="2">
    <location>
        <begin position="31"/>
        <end position="192"/>
    </location>
</feature>
<dbReference type="Gramene" id="GBG63172">
    <property type="protein sequence ID" value="GBG63172"/>
    <property type="gene ID" value="CBR_g36941"/>
</dbReference>
<proteinExistence type="inferred from homology"/>
<dbReference type="SUPFAM" id="SSF51556">
    <property type="entry name" value="Metallo-dependent hydrolases"/>
    <property type="match status" value="1"/>
</dbReference>
<dbReference type="InterPro" id="IPR050378">
    <property type="entry name" value="Metallo-dep_Hydrolases_sf"/>
</dbReference>
<comment type="caution">
    <text evidence="3">The sequence shown here is derived from an EMBL/GenBank/DDBJ whole genome shotgun (WGS) entry which is preliminary data.</text>
</comment>
<dbReference type="Gene3D" id="2.30.40.10">
    <property type="entry name" value="Urease, subunit C, domain 1"/>
    <property type="match status" value="1"/>
</dbReference>
<reference evidence="3 4" key="1">
    <citation type="journal article" date="2018" name="Cell">
        <title>The Chara Genome: Secondary Complexity and Implications for Plant Terrestrialization.</title>
        <authorList>
            <person name="Nishiyama T."/>
            <person name="Sakayama H."/>
            <person name="Vries J.D."/>
            <person name="Buschmann H."/>
            <person name="Saint-Marcoux D."/>
            <person name="Ullrich K.K."/>
            <person name="Haas F.B."/>
            <person name="Vanderstraeten L."/>
            <person name="Becker D."/>
            <person name="Lang D."/>
            <person name="Vosolsobe S."/>
            <person name="Rombauts S."/>
            <person name="Wilhelmsson P.K.I."/>
            <person name="Janitza P."/>
            <person name="Kern R."/>
            <person name="Heyl A."/>
            <person name="Rumpler F."/>
            <person name="Villalobos L.I.A.C."/>
            <person name="Clay J.M."/>
            <person name="Skokan R."/>
            <person name="Toyoda A."/>
            <person name="Suzuki Y."/>
            <person name="Kagoshima H."/>
            <person name="Schijlen E."/>
            <person name="Tajeshwar N."/>
            <person name="Catarino B."/>
            <person name="Hetherington A.J."/>
            <person name="Saltykova A."/>
            <person name="Bonnot C."/>
            <person name="Breuninger H."/>
            <person name="Symeonidi A."/>
            <person name="Radhakrishnan G.V."/>
            <person name="Van Nieuwerburgh F."/>
            <person name="Deforce D."/>
            <person name="Chang C."/>
            <person name="Karol K.G."/>
            <person name="Hedrich R."/>
            <person name="Ulvskov P."/>
            <person name="Glockner G."/>
            <person name="Delwiche C.F."/>
            <person name="Petrasek J."/>
            <person name="Van de Peer Y."/>
            <person name="Friml J."/>
            <person name="Beilby M."/>
            <person name="Dolan L."/>
            <person name="Kohara Y."/>
            <person name="Sugano S."/>
            <person name="Fujiyama A."/>
            <person name="Delaux P.-M."/>
            <person name="Quint M."/>
            <person name="TheiBen G."/>
            <person name="Hagemann M."/>
            <person name="Harholt J."/>
            <person name="Dunand C."/>
            <person name="Zachgo S."/>
            <person name="Langdale J."/>
            <person name="Maumus F."/>
            <person name="Straeten D.V.D."/>
            <person name="Gould S.B."/>
            <person name="Rensing S.A."/>
        </authorList>
    </citation>
    <scope>NUCLEOTIDE SEQUENCE [LARGE SCALE GENOMIC DNA]</scope>
    <source>
        <strain evidence="3 4">S276</strain>
    </source>
</reference>
<name>A0A388JZG0_CHABU</name>
<protein>
    <recommendedName>
        <fullName evidence="5">Amidohydrolase-related domain-containing protein</fullName>
    </recommendedName>
</protein>
<organism evidence="3 4">
    <name type="scientific">Chara braunii</name>
    <name type="common">Braun's stonewort</name>
    <dbReference type="NCBI Taxonomy" id="69332"/>
    <lineage>
        <taxon>Eukaryota</taxon>
        <taxon>Viridiplantae</taxon>
        <taxon>Streptophyta</taxon>
        <taxon>Charophyceae</taxon>
        <taxon>Charales</taxon>
        <taxon>Characeae</taxon>
        <taxon>Chara</taxon>
    </lineage>
</organism>
<dbReference type="PANTHER" id="PTHR11647:SF1">
    <property type="entry name" value="COLLAPSIN RESPONSE MEDIATOR PROTEIN"/>
    <property type="match status" value="1"/>
</dbReference>
<dbReference type="Gene3D" id="3.20.20.140">
    <property type="entry name" value="Metal-dependent hydrolases"/>
    <property type="match status" value="1"/>
</dbReference>
<dbReference type="FunFam" id="3.20.20.140:FF:000174">
    <property type="entry name" value="Dihydropyrimidinase-related protein 2"/>
    <property type="match status" value="1"/>
</dbReference>
<dbReference type="STRING" id="69332.A0A388JZG0"/>
<evidence type="ECO:0000313" key="3">
    <source>
        <dbReference type="EMBL" id="GBG63172.1"/>
    </source>
</evidence>
<evidence type="ECO:0000256" key="2">
    <source>
        <dbReference type="SAM" id="SignalP"/>
    </source>
</evidence>
<dbReference type="AlphaFoldDB" id="A0A388JZG0"/>
<accession>A0A388JZG0</accession>
<comment type="similarity">
    <text evidence="1">Belongs to the metallo-dependent hydrolases superfamily. Hydantoinase/dihydropyrimidinase family.</text>
</comment>
<dbReference type="InterPro" id="IPR032466">
    <property type="entry name" value="Metal_Hydrolase"/>
</dbReference>
<evidence type="ECO:0000313" key="4">
    <source>
        <dbReference type="Proteomes" id="UP000265515"/>
    </source>
</evidence>
<keyword evidence="2" id="KW-0732">Signal</keyword>
<feature type="signal peptide" evidence="2">
    <location>
        <begin position="1"/>
        <end position="30"/>
    </location>
</feature>
<dbReference type="InterPro" id="IPR011059">
    <property type="entry name" value="Metal-dep_hydrolase_composite"/>
</dbReference>
<evidence type="ECO:0000256" key="1">
    <source>
        <dbReference type="ARBA" id="ARBA00008829"/>
    </source>
</evidence>
<sequence>MKTTAPPSNMEAKIGMVVLIVALQFVQLQAKCTELGVCQSADTGSCGFLSSASSSGINEEAVSSGSIAILGGTVVNADGQHAANVYIKDGIITAVGPDVVVSGIDPHTHLDMPFMGEVACDDFFSGQAAALAGGTTMHIDFALPINGDLIKGFHEWEKKAMKSCTDYGFHMAITTWNKEVARDMEVLAREHA</sequence>
<dbReference type="OrthoDB" id="1924787at2759"/>
<dbReference type="Proteomes" id="UP000265515">
    <property type="component" value="Unassembled WGS sequence"/>
</dbReference>
<dbReference type="GO" id="GO:0005829">
    <property type="term" value="C:cytosol"/>
    <property type="evidence" value="ECO:0007669"/>
    <property type="project" value="TreeGrafter"/>
</dbReference>
<gene>
    <name evidence="3" type="ORF">CBR_g36941</name>
</gene>
<dbReference type="GO" id="GO:0006208">
    <property type="term" value="P:pyrimidine nucleobase catabolic process"/>
    <property type="evidence" value="ECO:0007669"/>
    <property type="project" value="TreeGrafter"/>
</dbReference>
<dbReference type="SUPFAM" id="SSF51338">
    <property type="entry name" value="Composite domain of metallo-dependent hydrolases"/>
    <property type="match status" value="1"/>
</dbReference>
<evidence type="ECO:0008006" key="5">
    <source>
        <dbReference type="Google" id="ProtNLM"/>
    </source>
</evidence>
<dbReference type="PANTHER" id="PTHR11647">
    <property type="entry name" value="HYDRANTOINASE/DIHYDROPYRIMIDINASE FAMILY MEMBER"/>
    <property type="match status" value="1"/>
</dbReference>
<dbReference type="GO" id="GO:0004157">
    <property type="term" value="F:dihydropyrimidinase activity"/>
    <property type="evidence" value="ECO:0007669"/>
    <property type="project" value="TreeGrafter"/>
</dbReference>
<keyword evidence="4" id="KW-1185">Reference proteome</keyword>
<dbReference type="EMBL" id="BFEA01000036">
    <property type="protein sequence ID" value="GBG63172.1"/>
    <property type="molecule type" value="Genomic_DNA"/>
</dbReference>